<feature type="region of interest" description="Disordered" evidence="1">
    <location>
        <begin position="25"/>
        <end position="52"/>
    </location>
</feature>
<keyword evidence="4" id="KW-1185">Reference proteome</keyword>
<dbReference type="PANTHER" id="PTHR39081">
    <property type="entry name" value="MUT7-C DOMAIN-CONTAINING PROTEIN"/>
    <property type="match status" value="1"/>
</dbReference>
<evidence type="ECO:0000259" key="2">
    <source>
        <dbReference type="Pfam" id="PF01927"/>
    </source>
</evidence>
<dbReference type="STRING" id="660517.SAMN04487946_101110"/>
<dbReference type="Pfam" id="PF01927">
    <property type="entry name" value="Mut7-C"/>
    <property type="match status" value="1"/>
</dbReference>
<dbReference type="PANTHER" id="PTHR39081:SF1">
    <property type="entry name" value="MUT7-C RNASE DOMAIN-CONTAINING PROTEIN"/>
    <property type="match status" value="1"/>
</dbReference>
<dbReference type="EMBL" id="FNPB01000001">
    <property type="protein sequence ID" value="SDX55640.1"/>
    <property type="molecule type" value="Genomic_DNA"/>
</dbReference>
<dbReference type="AlphaFoldDB" id="A0A1H3CNM5"/>
<feature type="compositionally biased region" description="Basic and acidic residues" evidence="1">
    <location>
        <begin position="25"/>
        <end position="45"/>
    </location>
</feature>
<dbReference type="OrthoDB" id="1266at2157"/>
<evidence type="ECO:0000256" key="1">
    <source>
        <dbReference type="SAM" id="MobiDB-lite"/>
    </source>
</evidence>
<feature type="domain" description="Mut7-C RNAse" evidence="2">
    <location>
        <begin position="1"/>
        <end position="162"/>
    </location>
</feature>
<name>A0A1H3CNM5_9EURY</name>
<dbReference type="InterPro" id="IPR002782">
    <property type="entry name" value="Mut7-C_RNAse_dom"/>
</dbReference>
<proteinExistence type="predicted"/>
<reference evidence="4" key="1">
    <citation type="submission" date="2016-10" db="EMBL/GenBank/DDBJ databases">
        <authorList>
            <person name="Varghese N."/>
            <person name="Submissions S."/>
        </authorList>
    </citation>
    <scope>NUCLEOTIDE SEQUENCE [LARGE SCALE GENOMIC DNA]</scope>
    <source>
        <strain evidence="4">CGMCC 1.10118</strain>
    </source>
</reference>
<evidence type="ECO:0000313" key="4">
    <source>
        <dbReference type="Proteomes" id="UP000199170"/>
    </source>
</evidence>
<protein>
    <recommendedName>
        <fullName evidence="2">Mut7-C RNAse domain-containing protein</fullName>
    </recommendedName>
</protein>
<dbReference type="Proteomes" id="UP000199170">
    <property type="component" value="Unassembled WGS sequence"/>
</dbReference>
<sequence length="166" mass="18136">MLGKLATYLRLCGYDAAYVLDDRDGDQRDEQRASDGDDERTEKGSRATVDPGDDEIADWARASGRTLLTRDVDLAAQVDGAVLLTSRDVGDQLRELVAAGYELSLADPPARCAACNGRLHAVGSGESTPPYAPDSAATDCWRCRDCEQVFWKGSHWDDVRDRLDAL</sequence>
<organism evidence="3 4">
    <name type="scientific">Halobellus clavatus</name>
    <dbReference type="NCBI Taxonomy" id="660517"/>
    <lineage>
        <taxon>Archaea</taxon>
        <taxon>Methanobacteriati</taxon>
        <taxon>Methanobacteriota</taxon>
        <taxon>Stenosarchaea group</taxon>
        <taxon>Halobacteria</taxon>
        <taxon>Halobacteriales</taxon>
        <taxon>Haloferacaceae</taxon>
        <taxon>Halobellus</taxon>
    </lineage>
</organism>
<accession>A0A1H3CNM5</accession>
<gene>
    <name evidence="3" type="ORF">SAMN04487946_101110</name>
</gene>
<evidence type="ECO:0000313" key="3">
    <source>
        <dbReference type="EMBL" id="SDX55640.1"/>
    </source>
</evidence>